<dbReference type="Pfam" id="PF02021">
    <property type="entry name" value="UPF0102"/>
    <property type="match status" value="1"/>
</dbReference>
<dbReference type="PANTHER" id="PTHR34039:SF1">
    <property type="entry name" value="UPF0102 PROTEIN YRAN"/>
    <property type="match status" value="1"/>
</dbReference>
<dbReference type="Gene3D" id="3.40.1350.10">
    <property type="match status" value="1"/>
</dbReference>
<dbReference type="KEGG" id="elut:CKA38_06660"/>
<evidence type="ECO:0000313" key="3">
    <source>
        <dbReference type="Proteomes" id="UP000244896"/>
    </source>
</evidence>
<dbReference type="PANTHER" id="PTHR34039">
    <property type="entry name" value="UPF0102 PROTEIN YRAN"/>
    <property type="match status" value="1"/>
</dbReference>
<gene>
    <name evidence="2" type="ORF">CKA38_06660</name>
</gene>
<keyword evidence="3" id="KW-1185">Reference proteome</keyword>
<dbReference type="Proteomes" id="UP000244896">
    <property type="component" value="Chromosome"/>
</dbReference>
<reference evidence="2 3" key="1">
    <citation type="journal article" date="2018" name="Syst. Appl. Microbiol.">
        <title>Ereboglobus luteus gen. nov. sp. nov. from cockroach guts, and new insights into the oxygen relationship of the genera Opitutus and Didymococcus (Verrucomicrobia: Opitutaceae).</title>
        <authorList>
            <person name="Tegtmeier D."/>
            <person name="Belitz A."/>
            <person name="Radek R."/>
            <person name="Heimerl T."/>
            <person name="Brune A."/>
        </authorList>
    </citation>
    <scope>NUCLEOTIDE SEQUENCE [LARGE SCALE GENOMIC DNA]</scope>
    <source>
        <strain evidence="2 3">Ho45</strain>
    </source>
</reference>
<evidence type="ECO:0000256" key="1">
    <source>
        <dbReference type="ARBA" id="ARBA00006738"/>
    </source>
</evidence>
<name>A0A2U8E368_9BACT</name>
<dbReference type="EMBL" id="CP023004">
    <property type="protein sequence ID" value="AWI08972.1"/>
    <property type="molecule type" value="Genomic_DNA"/>
</dbReference>
<proteinExistence type="inferred from homology"/>
<dbReference type="InterPro" id="IPR003509">
    <property type="entry name" value="UPF0102_YraN-like"/>
</dbReference>
<dbReference type="InterPro" id="IPR011335">
    <property type="entry name" value="Restrct_endonuc-II-like"/>
</dbReference>
<evidence type="ECO:0000313" key="2">
    <source>
        <dbReference type="EMBL" id="AWI08972.1"/>
    </source>
</evidence>
<organism evidence="2 3">
    <name type="scientific">Ereboglobus luteus</name>
    <dbReference type="NCBI Taxonomy" id="1796921"/>
    <lineage>
        <taxon>Bacteria</taxon>
        <taxon>Pseudomonadati</taxon>
        <taxon>Verrucomicrobiota</taxon>
        <taxon>Opitutia</taxon>
        <taxon>Opitutales</taxon>
        <taxon>Opitutaceae</taxon>
        <taxon>Ereboglobus</taxon>
    </lineage>
</organism>
<protein>
    <submittedName>
        <fullName evidence="2">Uncharacterized protein</fullName>
    </submittedName>
</protein>
<dbReference type="InterPro" id="IPR011856">
    <property type="entry name" value="tRNA_endonuc-like_dom_sf"/>
</dbReference>
<dbReference type="SUPFAM" id="SSF52980">
    <property type="entry name" value="Restriction endonuclease-like"/>
    <property type="match status" value="1"/>
</dbReference>
<dbReference type="AlphaFoldDB" id="A0A2U8E368"/>
<comment type="similarity">
    <text evidence="1">Belongs to the UPF0102 family.</text>
</comment>
<dbReference type="GO" id="GO:0003676">
    <property type="term" value="F:nucleic acid binding"/>
    <property type="evidence" value="ECO:0007669"/>
    <property type="project" value="InterPro"/>
</dbReference>
<accession>A0A2U8E368</accession>
<sequence length="109" mass="12762">MTILARNWRSPKDRRDEIDIICRAREGALVFVEVKTYQTARLLNGYEAVNTRKKNVLKRAAGTYLRTLGPRWRDLSYRLDVVVVERTDDGRLIPHHFENVPLFSKGKHI</sequence>